<keyword evidence="2" id="KW-0812">Transmembrane</keyword>
<dbReference type="SUPFAM" id="SSF54534">
    <property type="entry name" value="FKBP-like"/>
    <property type="match status" value="1"/>
</dbReference>
<keyword evidence="1" id="KW-0413">Isomerase</keyword>
<dbReference type="Proteomes" id="UP000177610">
    <property type="component" value="Unassembled WGS sequence"/>
</dbReference>
<dbReference type="Pfam" id="PF00639">
    <property type="entry name" value="Rotamase"/>
    <property type="match status" value="1"/>
</dbReference>
<reference evidence="4 5" key="1">
    <citation type="journal article" date="2016" name="Nat. Commun.">
        <title>Thousands of microbial genomes shed light on interconnected biogeochemical processes in an aquifer system.</title>
        <authorList>
            <person name="Anantharaman K."/>
            <person name="Brown C.T."/>
            <person name="Hug L.A."/>
            <person name="Sharon I."/>
            <person name="Castelle C.J."/>
            <person name="Probst A.J."/>
            <person name="Thomas B.C."/>
            <person name="Singh A."/>
            <person name="Wilkins M.J."/>
            <person name="Karaoz U."/>
            <person name="Brodie E.L."/>
            <person name="Williams K.H."/>
            <person name="Hubbard S.S."/>
            <person name="Banfield J.F."/>
        </authorList>
    </citation>
    <scope>NUCLEOTIDE SEQUENCE [LARGE SCALE GENOMIC DNA]</scope>
</reference>
<comment type="caution">
    <text evidence="4">The sequence shown here is derived from an EMBL/GenBank/DDBJ whole genome shotgun (WGS) entry which is preliminary data.</text>
</comment>
<dbReference type="Gene3D" id="3.10.50.40">
    <property type="match status" value="1"/>
</dbReference>
<dbReference type="InterPro" id="IPR050245">
    <property type="entry name" value="PrsA_foldase"/>
</dbReference>
<dbReference type="GO" id="GO:0003755">
    <property type="term" value="F:peptidyl-prolyl cis-trans isomerase activity"/>
    <property type="evidence" value="ECO:0007669"/>
    <property type="project" value="UniProtKB-KW"/>
</dbReference>
<sequence>MPSKKHRKLNIFLIIIGGVILALALIYFLGLYPIAVVRSKFISNNEYEENLELAKRFTANPNRSLVFNELVEAKQKEILLDKYKISKTGLIANELKYYKTGNSAEYQELLQKYFSNNEKLFVDFVVARQAYDSALKIKYNQDFGANNTAYNRAANILKQIQSGSSFEELALSSDDKVSGQVGGDLGFIASGQILPELEKVINISTIGEVKKELVISRLGYHILYPVEISDRNGEKVWHIKHILIQTTGYDQWLEDQLKSIVVRRLINF</sequence>
<dbReference type="AlphaFoldDB" id="A0A1F5N9L1"/>
<keyword evidence="2" id="KW-0472">Membrane</keyword>
<organism evidence="4 5">
    <name type="scientific">Candidatus Doudnabacteria bacterium RIFCSPHIGHO2_01_FULL_41_86</name>
    <dbReference type="NCBI Taxonomy" id="1817821"/>
    <lineage>
        <taxon>Bacteria</taxon>
        <taxon>Candidatus Doudnaibacteriota</taxon>
    </lineage>
</organism>
<protein>
    <recommendedName>
        <fullName evidence="3">PpiC domain-containing protein</fullName>
    </recommendedName>
</protein>
<dbReference type="EMBL" id="MFEH01000001">
    <property type="protein sequence ID" value="OGE74130.1"/>
    <property type="molecule type" value="Genomic_DNA"/>
</dbReference>
<evidence type="ECO:0000313" key="5">
    <source>
        <dbReference type="Proteomes" id="UP000177610"/>
    </source>
</evidence>
<feature type="domain" description="PpiC" evidence="3">
    <location>
        <begin position="127"/>
        <end position="227"/>
    </location>
</feature>
<dbReference type="PANTHER" id="PTHR47245">
    <property type="entry name" value="PEPTIDYLPROLYL ISOMERASE"/>
    <property type="match status" value="1"/>
</dbReference>
<keyword evidence="1" id="KW-0697">Rotamase</keyword>
<dbReference type="PANTHER" id="PTHR47245:SF2">
    <property type="entry name" value="PEPTIDYL-PROLYL CIS-TRANS ISOMERASE HP_0175-RELATED"/>
    <property type="match status" value="1"/>
</dbReference>
<name>A0A1F5N9L1_9BACT</name>
<dbReference type="STRING" id="1817821.A2717_01090"/>
<evidence type="ECO:0000256" key="2">
    <source>
        <dbReference type="SAM" id="Phobius"/>
    </source>
</evidence>
<evidence type="ECO:0000259" key="3">
    <source>
        <dbReference type="PROSITE" id="PS50198"/>
    </source>
</evidence>
<proteinExistence type="predicted"/>
<keyword evidence="2" id="KW-1133">Transmembrane helix</keyword>
<dbReference type="InterPro" id="IPR000297">
    <property type="entry name" value="PPIase_PpiC"/>
</dbReference>
<feature type="transmembrane region" description="Helical" evidence="2">
    <location>
        <begin position="12"/>
        <end position="35"/>
    </location>
</feature>
<evidence type="ECO:0000313" key="4">
    <source>
        <dbReference type="EMBL" id="OGE74130.1"/>
    </source>
</evidence>
<accession>A0A1F5N9L1</accession>
<evidence type="ECO:0000256" key="1">
    <source>
        <dbReference type="PROSITE-ProRule" id="PRU00278"/>
    </source>
</evidence>
<gene>
    <name evidence="4" type="ORF">A2717_01090</name>
</gene>
<dbReference type="PROSITE" id="PS50198">
    <property type="entry name" value="PPIC_PPIASE_2"/>
    <property type="match status" value="1"/>
</dbReference>
<dbReference type="InterPro" id="IPR046357">
    <property type="entry name" value="PPIase_dom_sf"/>
</dbReference>